<dbReference type="Proteomes" id="UP000799437">
    <property type="component" value="Unassembled WGS sequence"/>
</dbReference>
<name>A0A6A6WEX7_9PEZI</name>
<evidence type="ECO:0008006" key="3">
    <source>
        <dbReference type="Google" id="ProtNLM"/>
    </source>
</evidence>
<dbReference type="InterPro" id="IPR011333">
    <property type="entry name" value="SKP1/BTB/POZ_sf"/>
</dbReference>
<dbReference type="Gene3D" id="3.30.710.10">
    <property type="entry name" value="Potassium Channel Kv1.1, Chain A"/>
    <property type="match status" value="1"/>
</dbReference>
<dbReference type="EMBL" id="ML996568">
    <property type="protein sequence ID" value="KAF2760584.1"/>
    <property type="molecule type" value="Genomic_DNA"/>
</dbReference>
<dbReference type="GeneID" id="54490384"/>
<evidence type="ECO:0000313" key="2">
    <source>
        <dbReference type="Proteomes" id="UP000799437"/>
    </source>
</evidence>
<proteinExistence type="predicted"/>
<sequence>MSLTTETKSEKPKSDAKELLEVIELDEDWNLTVVIGAVQQRFRVCRQALMVSPVWRRMFGPPFGEPDMSEISMPEDDANAMGIVLNMAHHKYEAVPKRLDTTTFYNVALLVSKYSLETLVLPFWKPWYDELIGMHDPFSPTPHPYLVFIAWAFGDVELFTATTLSLIIHASPENPDNPTDCSLEAMALCRMPPGVLDRIIDTRTSKLADMLQLIQDHMELALQDHCLLDDRACDSCMLGSFIKSLDEAGLWPIPDNPSDCRLSLNEMNRRLEKIMIEPMPSIETTKYQQGSVHAACAATCQFDREGLRDVYRSIAAPIDKALRRHMDVQRTKLNGLTKRKREDWGV</sequence>
<dbReference type="AlphaFoldDB" id="A0A6A6WEX7"/>
<protein>
    <recommendedName>
        <fullName evidence="3">BTB domain-containing protein</fullName>
    </recommendedName>
</protein>
<accession>A0A6A6WEX7</accession>
<reference evidence="1" key="1">
    <citation type="journal article" date="2020" name="Stud. Mycol.">
        <title>101 Dothideomycetes genomes: a test case for predicting lifestyles and emergence of pathogens.</title>
        <authorList>
            <person name="Haridas S."/>
            <person name="Albert R."/>
            <person name="Binder M."/>
            <person name="Bloem J."/>
            <person name="Labutti K."/>
            <person name="Salamov A."/>
            <person name="Andreopoulos B."/>
            <person name="Baker S."/>
            <person name="Barry K."/>
            <person name="Bills G."/>
            <person name="Bluhm B."/>
            <person name="Cannon C."/>
            <person name="Castanera R."/>
            <person name="Culley D."/>
            <person name="Daum C."/>
            <person name="Ezra D."/>
            <person name="Gonzalez J."/>
            <person name="Henrissat B."/>
            <person name="Kuo A."/>
            <person name="Liang C."/>
            <person name="Lipzen A."/>
            <person name="Lutzoni F."/>
            <person name="Magnuson J."/>
            <person name="Mondo S."/>
            <person name="Nolan M."/>
            <person name="Ohm R."/>
            <person name="Pangilinan J."/>
            <person name="Park H.-J."/>
            <person name="Ramirez L."/>
            <person name="Alfaro M."/>
            <person name="Sun H."/>
            <person name="Tritt A."/>
            <person name="Yoshinaga Y."/>
            <person name="Zwiers L.-H."/>
            <person name="Turgeon B."/>
            <person name="Goodwin S."/>
            <person name="Spatafora J."/>
            <person name="Crous P."/>
            <person name="Grigoriev I."/>
        </authorList>
    </citation>
    <scope>NUCLEOTIDE SEQUENCE</scope>
    <source>
        <strain evidence="1">CBS 121739</strain>
    </source>
</reference>
<evidence type="ECO:0000313" key="1">
    <source>
        <dbReference type="EMBL" id="KAF2760584.1"/>
    </source>
</evidence>
<keyword evidence="2" id="KW-1185">Reference proteome</keyword>
<gene>
    <name evidence="1" type="ORF">EJ05DRAFT_536665</name>
</gene>
<organism evidence="1 2">
    <name type="scientific">Pseudovirgaria hyperparasitica</name>
    <dbReference type="NCBI Taxonomy" id="470096"/>
    <lineage>
        <taxon>Eukaryota</taxon>
        <taxon>Fungi</taxon>
        <taxon>Dikarya</taxon>
        <taxon>Ascomycota</taxon>
        <taxon>Pezizomycotina</taxon>
        <taxon>Dothideomycetes</taxon>
        <taxon>Dothideomycetes incertae sedis</taxon>
        <taxon>Acrospermales</taxon>
        <taxon>Acrospermaceae</taxon>
        <taxon>Pseudovirgaria</taxon>
    </lineage>
</organism>
<dbReference type="RefSeq" id="XP_033603035.1">
    <property type="nucleotide sequence ID" value="XM_033749330.1"/>
</dbReference>
<dbReference type="OrthoDB" id="5275938at2759"/>
<dbReference type="SUPFAM" id="SSF54695">
    <property type="entry name" value="POZ domain"/>
    <property type="match status" value="1"/>
</dbReference>